<dbReference type="AlphaFoldDB" id="A0A6G1IC50"/>
<protein>
    <submittedName>
        <fullName evidence="1">Uncharacterized protein</fullName>
    </submittedName>
</protein>
<organism evidence="1 2">
    <name type="scientific">Trichodelitschia bisporula</name>
    <dbReference type="NCBI Taxonomy" id="703511"/>
    <lineage>
        <taxon>Eukaryota</taxon>
        <taxon>Fungi</taxon>
        <taxon>Dikarya</taxon>
        <taxon>Ascomycota</taxon>
        <taxon>Pezizomycotina</taxon>
        <taxon>Dothideomycetes</taxon>
        <taxon>Dothideomycetes incertae sedis</taxon>
        <taxon>Phaeotrichales</taxon>
        <taxon>Phaeotrichaceae</taxon>
        <taxon>Trichodelitschia</taxon>
    </lineage>
</organism>
<sequence length="103" mass="11611">MDRRRGREPLCCASSICLRSLPLTILIALSLVPSQSLALAARLLHGHALRHAWGGRIASKLRKAANEGSDMSLCSHLRFSRRTWNDYYVLRSPQQRAVEPFRA</sequence>
<evidence type="ECO:0000313" key="1">
    <source>
        <dbReference type="EMBL" id="KAF2405565.1"/>
    </source>
</evidence>
<keyword evidence="2" id="KW-1185">Reference proteome</keyword>
<evidence type="ECO:0000313" key="2">
    <source>
        <dbReference type="Proteomes" id="UP000799640"/>
    </source>
</evidence>
<proteinExistence type="predicted"/>
<name>A0A6G1IC50_9PEZI</name>
<accession>A0A6G1IC50</accession>
<dbReference type="EMBL" id="ML996687">
    <property type="protein sequence ID" value="KAF2405565.1"/>
    <property type="molecule type" value="Genomic_DNA"/>
</dbReference>
<reference evidence="1" key="1">
    <citation type="journal article" date="2020" name="Stud. Mycol.">
        <title>101 Dothideomycetes genomes: a test case for predicting lifestyles and emergence of pathogens.</title>
        <authorList>
            <person name="Haridas S."/>
            <person name="Albert R."/>
            <person name="Binder M."/>
            <person name="Bloem J."/>
            <person name="Labutti K."/>
            <person name="Salamov A."/>
            <person name="Andreopoulos B."/>
            <person name="Baker S."/>
            <person name="Barry K."/>
            <person name="Bills G."/>
            <person name="Bluhm B."/>
            <person name="Cannon C."/>
            <person name="Castanera R."/>
            <person name="Culley D."/>
            <person name="Daum C."/>
            <person name="Ezra D."/>
            <person name="Gonzalez J."/>
            <person name="Henrissat B."/>
            <person name="Kuo A."/>
            <person name="Liang C."/>
            <person name="Lipzen A."/>
            <person name="Lutzoni F."/>
            <person name="Magnuson J."/>
            <person name="Mondo S."/>
            <person name="Nolan M."/>
            <person name="Ohm R."/>
            <person name="Pangilinan J."/>
            <person name="Park H.-J."/>
            <person name="Ramirez L."/>
            <person name="Alfaro M."/>
            <person name="Sun H."/>
            <person name="Tritt A."/>
            <person name="Yoshinaga Y."/>
            <person name="Zwiers L.-H."/>
            <person name="Turgeon B."/>
            <person name="Goodwin S."/>
            <person name="Spatafora J."/>
            <person name="Crous P."/>
            <person name="Grigoriev I."/>
        </authorList>
    </citation>
    <scope>NUCLEOTIDE SEQUENCE</scope>
    <source>
        <strain evidence="1">CBS 262.69</strain>
    </source>
</reference>
<dbReference type="Proteomes" id="UP000799640">
    <property type="component" value="Unassembled WGS sequence"/>
</dbReference>
<gene>
    <name evidence="1" type="ORF">EJ06DRAFT_30434</name>
</gene>